<sequence>MAHSEQGPGTPRKVVTIASASTVENRSVASVINRLRDMIINRALLPGQQIRQEEMARVLGISRVPLREALRVLTTEGLLVHRPHQGYFVTRLNAEELGQIGNMLEFLETELIRTVRWPTDDEVALLRGINREIAMAAVARDISAVNRLNGALHREIFRLSPMGVYLAEAEKFWTMSEPYRLLHVATTDAAIATDEHDQLIDALAARDRALCLRILARHRRETHEAALTMLAGDIGSGAEFGAGQ</sequence>
<dbReference type="Proteomes" id="UP001432062">
    <property type="component" value="Chromosome"/>
</dbReference>
<name>A0ABZ1YLI2_9NOCA</name>
<dbReference type="CDD" id="cd07377">
    <property type="entry name" value="WHTH_GntR"/>
    <property type="match status" value="1"/>
</dbReference>
<dbReference type="PROSITE" id="PS50949">
    <property type="entry name" value="HTH_GNTR"/>
    <property type="match status" value="1"/>
</dbReference>
<dbReference type="SMART" id="SM00895">
    <property type="entry name" value="FCD"/>
    <property type="match status" value="1"/>
</dbReference>
<dbReference type="Pfam" id="PF07729">
    <property type="entry name" value="FCD"/>
    <property type="match status" value="1"/>
</dbReference>
<dbReference type="Pfam" id="PF00392">
    <property type="entry name" value="GntR"/>
    <property type="match status" value="1"/>
</dbReference>
<keyword evidence="2" id="KW-0238">DNA-binding</keyword>
<protein>
    <submittedName>
        <fullName evidence="5">GntR family transcriptional regulator</fullName>
    </submittedName>
</protein>
<dbReference type="Gene3D" id="1.20.120.530">
    <property type="entry name" value="GntR ligand-binding domain-like"/>
    <property type="match status" value="1"/>
</dbReference>
<evidence type="ECO:0000313" key="6">
    <source>
        <dbReference type="Proteomes" id="UP001432062"/>
    </source>
</evidence>
<accession>A0ABZ1YLI2</accession>
<dbReference type="InterPro" id="IPR036390">
    <property type="entry name" value="WH_DNA-bd_sf"/>
</dbReference>
<keyword evidence="1" id="KW-0805">Transcription regulation</keyword>
<dbReference type="RefSeq" id="WP_329406694.1">
    <property type="nucleotide sequence ID" value="NZ_CP109441.1"/>
</dbReference>
<evidence type="ECO:0000256" key="1">
    <source>
        <dbReference type="ARBA" id="ARBA00023015"/>
    </source>
</evidence>
<keyword evidence="6" id="KW-1185">Reference proteome</keyword>
<gene>
    <name evidence="5" type="ORF">OG563_33180</name>
</gene>
<dbReference type="InterPro" id="IPR008920">
    <property type="entry name" value="TF_FadR/GntR_C"/>
</dbReference>
<dbReference type="InterPro" id="IPR036388">
    <property type="entry name" value="WH-like_DNA-bd_sf"/>
</dbReference>
<dbReference type="InterPro" id="IPR000524">
    <property type="entry name" value="Tscrpt_reg_HTH_GntR"/>
</dbReference>
<evidence type="ECO:0000259" key="4">
    <source>
        <dbReference type="PROSITE" id="PS50949"/>
    </source>
</evidence>
<dbReference type="EMBL" id="CP109441">
    <property type="protein sequence ID" value="WUV44018.1"/>
    <property type="molecule type" value="Genomic_DNA"/>
</dbReference>
<proteinExistence type="predicted"/>
<evidence type="ECO:0000256" key="2">
    <source>
        <dbReference type="ARBA" id="ARBA00023125"/>
    </source>
</evidence>
<dbReference type="SMART" id="SM00345">
    <property type="entry name" value="HTH_GNTR"/>
    <property type="match status" value="1"/>
</dbReference>
<organism evidence="5 6">
    <name type="scientific">Nocardia vinacea</name>
    <dbReference type="NCBI Taxonomy" id="96468"/>
    <lineage>
        <taxon>Bacteria</taxon>
        <taxon>Bacillati</taxon>
        <taxon>Actinomycetota</taxon>
        <taxon>Actinomycetes</taxon>
        <taxon>Mycobacteriales</taxon>
        <taxon>Nocardiaceae</taxon>
        <taxon>Nocardia</taxon>
    </lineage>
</organism>
<feature type="domain" description="HTH gntR-type" evidence="4">
    <location>
        <begin position="25"/>
        <end position="92"/>
    </location>
</feature>
<dbReference type="PANTHER" id="PTHR43537:SF45">
    <property type="entry name" value="GNTR FAMILY REGULATORY PROTEIN"/>
    <property type="match status" value="1"/>
</dbReference>
<dbReference type="InterPro" id="IPR011711">
    <property type="entry name" value="GntR_C"/>
</dbReference>
<dbReference type="PANTHER" id="PTHR43537">
    <property type="entry name" value="TRANSCRIPTIONAL REGULATOR, GNTR FAMILY"/>
    <property type="match status" value="1"/>
</dbReference>
<dbReference type="Gene3D" id="1.10.10.10">
    <property type="entry name" value="Winged helix-like DNA-binding domain superfamily/Winged helix DNA-binding domain"/>
    <property type="match status" value="1"/>
</dbReference>
<dbReference type="SUPFAM" id="SSF46785">
    <property type="entry name" value="Winged helix' DNA-binding domain"/>
    <property type="match status" value="1"/>
</dbReference>
<evidence type="ECO:0000313" key="5">
    <source>
        <dbReference type="EMBL" id="WUV44018.1"/>
    </source>
</evidence>
<dbReference type="SUPFAM" id="SSF48008">
    <property type="entry name" value="GntR ligand-binding domain-like"/>
    <property type="match status" value="1"/>
</dbReference>
<keyword evidence="3" id="KW-0804">Transcription</keyword>
<evidence type="ECO:0000256" key="3">
    <source>
        <dbReference type="ARBA" id="ARBA00023163"/>
    </source>
</evidence>
<reference evidence="5" key="1">
    <citation type="submission" date="2022-10" db="EMBL/GenBank/DDBJ databases">
        <title>The complete genomes of actinobacterial strains from the NBC collection.</title>
        <authorList>
            <person name="Joergensen T.S."/>
            <person name="Alvarez Arevalo M."/>
            <person name="Sterndorff E.B."/>
            <person name="Faurdal D."/>
            <person name="Vuksanovic O."/>
            <person name="Mourched A.-S."/>
            <person name="Charusanti P."/>
            <person name="Shaw S."/>
            <person name="Blin K."/>
            <person name="Weber T."/>
        </authorList>
    </citation>
    <scope>NUCLEOTIDE SEQUENCE</scope>
    <source>
        <strain evidence="5">NBC_01482</strain>
    </source>
</reference>